<dbReference type="Gene3D" id="1.10.357.10">
    <property type="entry name" value="Tetracycline Repressor, domain 2"/>
    <property type="match status" value="1"/>
</dbReference>
<dbReference type="InterPro" id="IPR036271">
    <property type="entry name" value="Tet_transcr_reg_TetR-rel_C_sf"/>
</dbReference>
<dbReference type="PANTHER" id="PTHR30055:SF235">
    <property type="entry name" value="TRANSCRIPTIONAL REGULATORY PROTEIN"/>
    <property type="match status" value="1"/>
</dbReference>
<evidence type="ECO:0000259" key="3">
    <source>
        <dbReference type="PROSITE" id="PS50977"/>
    </source>
</evidence>
<dbReference type="PANTHER" id="PTHR30055">
    <property type="entry name" value="HTH-TYPE TRANSCRIPTIONAL REGULATOR RUTR"/>
    <property type="match status" value="1"/>
</dbReference>
<dbReference type="SUPFAM" id="SSF48498">
    <property type="entry name" value="Tetracyclin repressor-like, C-terminal domain"/>
    <property type="match status" value="1"/>
</dbReference>
<dbReference type="InterPro" id="IPR041678">
    <property type="entry name" value="TetR_C_16"/>
</dbReference>
<dbReference type="Pfam" id="PF00440">
    <property type="entry name" value="TetR_N"/>
    <property type="match status" value="1"/>
</dbReference>
<protein>
    <submittedName>
        <fullName evidence="4">TetR family transcriptional regulator</fullName>
    </submittedName>
</protein>
<organism evidence="4 5">
    <name type="scientific">Kribbella jejuensis</name>
    <dbReference type="NCBI Taxonomy" id="236068"/>
    <lineage>
        <taxon>Bacteria</taxon>
        <taxon>Bacillati</taxon>
        <taxon>Actinomycetota</taxon>
        <taxon>Actinomycetes</taxon>
        <taxon>Propionibacteriales</taxon>
        <taxon>Kribbellaceae</taxon>
        <taxon>Kribbella</taxon>
    </lineage>
</organism>
<feature type="DNA-binding region" description="H-T-H motif" evidence="2">
    <location>
        <begin position="38"/>
        <end position="57"/>
    </location>
</feature>
<evidence type="ECO:0000256" key="2">
    <source>
        <dbReference type="PROSITE-ProRule" id="PRU00335"/>
    </source>
</evidence>
<dbReference type="EMBL" id="VFMM01000001">
    <property type="protein sequence ID" value="TQJ18249.1"/>
    <property type="molecule type" value="Genomic_DNA"/>
</dbReference>
<dbReference type="InterPro" id="IPR001647">
    <property type="entry name" value="HTH_TetR"/>
</dbReference>
<evidence type="ECO:0000313" key="4">
    <source>
        <dbReference type="EMBL" id="TQJ18249.1"/>
    </source>
</evidence>
<evidence type="ECO:0000256" key="1">
    <source>
        <dbReference type="ARBA" id="ARBA00023125"/>
    </source>
</evidence>
<evidence type="ECO:0000313" key="5">
    <source>
        <dbReference type="Proteomes" id="UP000316298"/>
    </source>
</evidence>
<dbReference type="InterPro" id="IPR009057">
    <property type="entry name" value="Homeodomain-like_sf"/>
</dbReference>
<dbReference type="Gene3D" id="1.10.10.60">
    <property type="entry name" value="Homeodomain-like"/>
    <property type="match status" value="1"/>
</dbReference>
<name>A0A542ESB7_9ACTN</name>
<accession>A0A542ESB7</accession>
<dbReference type="GO" id="GO:0000976">
    <property type="term" value="F:transcription cis-regulatory region binding"/>
    <property type="evidence" value="ECO:0007669"/>
    <property type="project" value="TreeGrafter"/>
</dbReference>
<sequence>MRRLNLVTTRAEQRRQTEARILTAARELFGEHGFDRTTVRMVATRAGSDPGLVMRYFGSKEKLFAQAASIPPDGAIEGSPAEIAEQLIAALTGKLAEEPAAALAALRAMFSHPEAAAEVRTAMTAQQRQIAEQLPGDDALIRSGVLGALTLGLVISRHLVRLDGFDVPPDQLMAIAGPLIEELVKDERAARHPSLAAPTR</sequence>
<dbReference type="AlphaFoldDB" id="A0A542ESB7"/>
<proteinExistence type="predicted"/>
<dbReference type="GO" id="GO:0003700">
    <property type="term" value="F:DNA-binding transcription factor activity"/>
    <property type="evidence" value="ECO:0007669"/>
    <property type="project" value="TreeGrafter"/>
</dbReference>
<feature type="domain" description="HTH tetR-type" evidence="3">
    <location>
        <begin position="15"/>
        <end position="75"/>
    </location>
</feature>
<dbReference type="OrthoDB" id="3210235at2"/>
<reference evidence="4 5" key="1">
    <citation type="submission" date="2019-06" db="EMBL/GenBank/DDBJ databases">
        <title>Sequencing the genomes of 1000 actinobacteria strains.</title>
        <authorList>
            <person name="Klenk H.-P."/>
        </authorList>
    </citation>
    <scope>NUCLEOTIDE SEQUENCE [LARGE SCALE GENOMIC DNA]</scope>
    <source>
        <strain evidence="4 5">DSM 17305</strain>
    </source>
</reference>
<dbReference type="Proteomes" id="UP000316298">
    <property type="component" value="Unassembled WGS sequence"/>
</dbReference>
<gene>
    <name evidence="4" type="ORF">FB475_2384</name>
</gene>
<dbReference type="PRINTS" id="PR00455">
    <property type="entry name" value="HTHTETR"/>
</dbReference>
<keyword evidence="5" id="KW-1185">Reference proteome</keyword>
<dbReference type="PROSITE" id="PS50977">
    <property type="entry name" value="HTH_TETR_2"/>
    <property type="match status" value="1"/>
</dbReference>
<dbReference type="Pfam" id="PF17920">
    <property type="entry name" value="TetR_C_16"/>
    <property type="match status" value="1"/>
</dbReference>
<dbReference type="InterPro" id="IPR050109">
    <property type="entry name" value="HTH-type_TetR-like_transc_reg"/>
</dbReference>
<dbReference type="SUPFAM" id="SSF46689">
    <property type="entry name" value="Homeodomain-like"/>
    <property type="match status" value="1"/>
</dbReference>
<comment type="caution">
    <text evidence="4">The sequence shown here is derived from an EMBL/GenBank/DDBJ whole genome shotgun (WGS) entry which is preliminary data.</text>
</comment>
<keyword evidence="1 2" id="KW-0238">DNA-binding</keyword>